<comment type="caution">
    <text evidence="1">The sequence shown here is derived from an EMBL/GenBank/DDBJ whole genome shotgun (WGS) entry which is preliminary data.</text>
</comment>
<gene>
    <name evidence="1" type="ORF">CXK95_01270</name>
</gene>
<accession>A0A8E2U5S0</accession>
<evidence type="ECO:0000313" key="2">
    <source>
        <dbReference type="Proteomes" id="UP000235881"/>
    </source>
</evidence>
<dbReference type="RefSeq" id="WP_102827427.1">
    <property type="nucleotide sequence ID" value="NZ_CP065721.1"/>
</dbReference>
<dbReference type="EMBL" id="POUK01000001">
    <property type="protein sequence ID" value="PNF77954.1"/>
    <property type="molecule type" value="Genomic_DNA"/>
</dbReference>
<reference evidence="1 2" key="1">
    <citation type="submission" date="2018-01" db="EMBL/GenBank/DDBJ databases">
        <title>Denitrification phenotypes of diverse strains of Pseudomonas stutzeri.</title>
        <authorList>
            <person name="Milligan D.A."/>
            <person name="Bergaust L."/>
            <person name="Bakken L.R."/>
            <person name="Frostegard A."/>
        </authorList>
    </citation>
    <scope>NUCLEOTIDE SEQUENCE [LARGE SCALE GENOMIC DNA]</scope>
    <source>
        <strain evidence="1 2">DSM 50238</strain>
    </source>
</reference>
<keyword evidence="2" id="KW-1185">Reference proteome</keyword>
<name>A0A8E2U5S0_9GAMM</name>
<evidence type="ECO:0000313" key="1">
    <source>
        <dbReference type="EMBL" id="PNF77954.1"/>
    </source>
</evidence>
<protein>
    <recommendedName>
        <fullName evidence="3">Phage protein</fullName>
    </recommendedName>
</protein>
<proteinExistence type="predicted"/>
<sequence>MITIKAPDLRVAQDQLDKFAKQVPFATALTLTNLAKRVQKGEVSVMEKRFDRPTRTTLNSVFIKPATKTRLQAKVWLKDAFGASIPADKYLQAQVYGGTRARKRFEKALIRRGLMRPDQYAMPNKAFLDQHGNIKGQLAMKILSGLGAAESTSGSQHNAANSKRSRKKGNAWRYFVGEVDGEAGVWERRKIGREIGVRPVFIFTDAAPRYRVRVPFFKIADNIVKARFDEEFAKAFEQAVATAK</sequence>
<evidence type="ECO:0008006" key="3">
    <source>
        <dbReference type="Google" id="ProtNLM"/>
    </source>
</evidence>
<organism evidence="1 2">
    <name type="scientific">Stutzerimonas degradans</name>
    <dbReference type="NCBI Taxonomy" id="2968968"/>
    <lineage>
        <taxon>Bacteria</taxon>
        <taxon>Pseudomonadati</taxon>
        <taxon>Pseudomonadota</taxon>
        <taxon>Gammaproteobacteria</taxon>
        <taxon>Pseudomonadales</taxon>
        <taxon>Pseudomonadaceae</taxon>
        <taxon>Stutzerimonas</taxon>
    </lineage>
</organism>
<dbReference type="Proteomes" id="UP000235881">
    <property type="component" value="Unassembled WGS sequence"/>
</dbReference>
<dbReference type="AlphaFoldDB" id="A0A8E2U5S0"/>